<organism evidence="1 2">
    <name type="scientific">Dreissena polymorpha</name>
    <name type="common">Zebra mussel</name>
    <name type="synonym">Mytilus polymorpha</name>
    <dbReference type="NCBI Taxonomy" id="45954"/>
    <lineage>
        <taxon>Eukaryota</taxon>
        <taxon>Metazoa</taxon>
        <taxon>Spiralia</taxon>
        <taxon>Lophotrochozoa</taxon>
        <taxon>Mollusca</taxon>
        <taxon>Bivalvia</taxon>
        <taxon>Autobranchia</taxon>
        <taxon>Heteroconchia</taxon>
        <taxon>Euheterodonta</taxon>
        <taxon>Imparidentia</taxon>
        <taxon>Neoheterodontei</taxon>
        <taxon>Myida</taxon>
        <taxon>Dreissenoidea</taxon>
        <taxon>Dreissenidae</taxon>
        <taxon>Dreissena</taxon>
    </lineage>
</organism>
<name>A0A9D4GLY5_DREPO</name>
<keyword evidence="2" id="KW-1185">Reference proteome</keyword>
<evidence type="ECO:0000313" key="2">
    <source>
        <dbReference type="Proteomes" id="UP000828390"/>
    </source>
</evidence>
<reference evidence="1" key="2">
    <citation type="submission" date="2020-11" db="EMBL/GenBank/DDBJ databases">
        <authorList>
            <person name="McCartney M.A."/>
            <person name="Auch B."/>
            <person name="Kono T."/>
            <person name="Mallez S."/>
            <person name="Becker A."/>
            <person name="Gohl D.M."/>
            <person name="Silverstein K.A.T."/>
            <person name="Koren S."/>
            <person name="Bechman K.B."/>
            <person name="Herman A."/>
            <person name="Abrahante J.E."/>
            <person name="Garbe J."/>
        </authorList>
    </citation>
    <scope>NUCLEOTIDE SEQUENCE</scope>
    <source>
        <strain evidence="1">Duluth1</strain>
        <tissue evidence="1">Whole animal</tissue>
    </source>
</reference>
<sequence length="106" mass="11876">MADAQRSMDIAKQRGMSLKQILSHDFISSYPFFDDDLTAHVNMSKLIGEIESRLDIGKWGRESLLPTHVIVDFMSKMRHMPLAQFSTLGCAINAVINSVSSICEET</sequence>
<evidence type="ECO:0000313" key="1">
    <source>
        <dbReference type="EMBL" id="KAH3819624.1"/>
    </source>
</evidence>
<gene>
    <name evidence="1" type="ORF">DPMN_121363</name>
</gene>
<dbReference type="Proteomes" id="UP000828390">
    <property type="component" value="Unassembled WGS sequence"/>
</dbReference>
<dbReference type="AlphaFoldDB" id="A0A9D4GLY5"/>
<reference evidence="1" key="1">
    <citation type="journal article" date="2019" name="bioRxiv">
        <title>The Genome of the Zebra Mussel, Dreissena polymorpha: A Resource for Invasive Species Research.</title>
        <authorList>
            <person name="McCartney M.A."/>
            <person name="Auch B."/>
            <person name="Kono T."/>
            <person name="Mallez S."/>
            <person name="Zhang Y."/>
            <person name="Obille A."/>
            <person name="Becker A."/>
            <person name="Abrahante J.E."/>
            <person name="Garbe J."/>
            <person name="Badalamenti J.P."/>
            <person name="Herman A."/>
            <person name="Mangelson H."/>
            <person name="Liachko I."/>
            <person name="Sullivan S."/>
            <person name="Sone E.D."/>
            <person name="Koren S."/>
            <person name="Silverstein K.A.T."/>
            <person name="Beckman K.B."/>
            <person name="Gohl D.M."/>
        </authorList>
    </citation>
    <scope>NUCLEOTIDE SEQUENCE</scope>
    <source>
        <strain evidence="1">Duluth1</strain>
        <tissue evidence="1">Whole animal</tissue>
    </source>
</reference>
<protein>
    <submittedName>
        <fullName evidence="1">Uncharacterized protein</fullName>
    </submittedName>
</protein>
<comment type="caution">
    <text evidence="1">The sequence shown here is derived from an EMBL/GenBank/DDBJ whole genome shotgun (WGS) entry which is preliminary data.</text>
</comment>
<proteinExistence type="predicted"/>
<dbReference type="EMBL" id="JAIWYP010000005">
    <property type="protein sequence ID" value="KAH3819624.1"/>
    <property type="molecule type" value="Genomic_DNA"/>
</dbReference>
<accession>A0A9D4GLY5</accession>